<feature type="chain" id="PRO_5005188665" description="Lon N-terminal domain-containing protein" evidence="2">
    <location>
        <begin position="22"/>
        <end position="369"/>
    </location>
</feature>
<dbReference type="InterPro" id="IPR015947">
    <property type="entry name" value="PUA-like_sf"/>
</dbReference>
<dbReference type="SUPFAM" id="SSF88697">
    <property type="entry name" value="PUA domain-like"/>
    <property type="match status" value="1"/>
</dbReference>
<reference evidence="3" key="1">
    <citation type="submission" date="2014-11" db="EMBL/GenBank/DDBJ databases">
        <authorList>
            <person name="Otto D Thomas"/>
            <person name="Naeem Raeece"/>
        </authorList>
    </citation>
    <scope>NUCLEOTIDE SEQUENCE</scope>
</reference>
<dbReference type="AlphaFoldDB" id="A0A0G4F2N7"/>
<evidence type="ECO:0000256" key="1">
    <source>
        <dbReference type="SAM" id="MobiDB-lite"/>
    </source>
</evidence>
<feature type="region of interest" description="Disordered" evidence="1">
    <location>
        <begin position="345"/>
        <end position="369"/>
    </location>
</feature>
<gene>
    <name evidence="3" type="ORF">Cvel_14832</name>
</gene>
<dbReference type="EMBL" id="CDMZ01000079">
    <property type="protein sequence ID" value="CEM06153.1"/>
    <property type="molecule type" value="Genomic_DNA"/>
</dbReference>
<organism evidence="3">
    <name type="scientific">Chromera velia CCMP2878</name>
    <dbReference type="NCBI Taxonomy" id="1169474"/>
    <lineage>
        <taxon>Eukaryota</taxon>
        <taxon>Sar</taxon>
        <taxon>Alveolata</taxon>
        <taxon>Colpodellida</taxon>
        <taxon>Chromeraceae</taxon>
        <taxon>Chromera</taxon>
    </lineage>
</organism>
<dbReference type="VEuPathDB" id="CryptoDB:Cvel_14832"/>
<sequence length="369" mass="41598">MRQHGLFGCLVSAFLSEQVSGFSLQGGAVRRSGTVFGRRQKALQTELGMLQEFPAEWKESPPSEFKFVNLRMEGEDSTSHPMIVGYEDWLTISGNDFADAVEDAITEDNLLGLQFVTFAPGMPPDMLNMGVIVKVLEQKKESKDTVSLKVRTIGRIGILDYQQTFPTVVATQLELVDDKPGLKDEMAAKQMLEELIKIYDENRELEADVYKQYGKTFTAVTIRMRKSLRDILEERAATFNVDPVTDLQGYCQLAAFLAMDHYIINADRYDACMLEYTEDRMRYVRDKLRLVLNKNRKYLKDPKLGMLEADETIKMLREQAKEQGVSEEEFDKNLEQILSTLGPQLQAQAQQGGADASSPSNATEQAATS</sequence>
<feature type="signal peptide" evidence="2">
    <location>
        <begin position="1"/>
        <end position="21"/>
    </location>
</feature>
<name>A0A0G4F2N7_9ALVE</name>
<evidence type="ECO:0008006" key="4">
    <source>
        <dbReference type="Google" id="ProtNLM"/>
    </source>
</evidence>
<keyword evidence="2" id="KW-0732">Signal</keyword>
<feature type="compositionally biased region" description="Low complexity" evidence="1">
    <location>
        <begin position="345"/>
        <end position="360"/>
    </location>
</feature>
<dbReference type="PhylomeDB" id="A0A0G4F2N7"/>
<accession>A0A0G4F2N7</accession>
<evidence type="ECO:0000256" key="2">
    <source>
        <dbReference type="SAM" id="SignalP"/>
    </source>
</evidence>
<evidence type="ECO:0000313" key="3">
    <source>
        <dbReference type="EMBL" id="CEM06153.1"/>
    </source>
</evidence>
<protein>
    <recommendedName>
        <fullName evidence="4">Lon N-terminal domain-containing protein</fullName>
    </recommendedName>
</protein>
<proteinExistence type="predicted"/>